<feature type="transmembrane region" description="Helical" evidence="9">
    <location>
        <begin position="258"/>
        <end position="276"/>
    </location>
</feature>
<name>A0A3A9KCH4_9BACI</name>
<feature type="transmembrane region" description="Helical" evidence="9">
    <location>
        <begin position="97"/>
        <end position="123"/>
    </location>
</feature>
<comment type="caution">
    <text evidence="11">The sequence shown here is derived from an EMBL/GenBank/DDBJ whole genome shotgun (WGS) entry which is preliminary data.</text>
</comment>
<sequence>MEKDKREMPFLLAILPVIIMITAMLITIVVLEGAPHMPLILGTVVAAFIAWRTGYTWDEIQSSLYKGINLALPAVVIILMVGIIIGAWIGGGVVATMVYYGLQLITPSLFLVTITLLCIIVSLSIGSSWSTMGTIGVAGMGIALSMGIPAPMAAGAIISGSYFGDKMSPLSDTTNLASGLTGTDLFAHIRNMLYTTIPGIVIALLVYWMLGRRFGEGSIDLQSIEETMSAMQANFIISPWLLLVPAIVILLIALKVQAIPALTVGIIAGFLSHIFIQSGSVADAVSTLQAGYVLESGNETVDSLFNRGGLESMMYTVSLTIVAMTFAGVMENTGMLRAIVSRILAFARTSRKLVAATVLSSFFTNVTASEQYISVIVPARMYAKAFQDMKLHPKNLSRAIEDGGTLTSVFVPWNTCGVFIFGTLGVHAFDYGPYAILNFAVPIIAIIYATIGFNIIKLTDTPASEKGDVTRTI</sequence>
<evidence type="ECO:0000256" key="6">
    <source>
        <dbReference type="ARBA" id="ARBA00022989"/>
    </source>
</evidence>
<dbReference type="InterPro" id="IPR052180">
    <property type="entry name" value="NhaC_Na-H+_Antiporter"/>
</dbReference>
<accession>A0A3A9KCH4</accession>
<feature type="transmembrane region" description="Helical" evidence="9">
    <location>
        <begin position="67"/>
        <end position="91"/>
    </location>
</feature>
<proteinExistence type="inferred from homology"/>
<keyword evidence="12" id="KW-1185">Reference proteome</keyword>
<feature type="domain" description="Na+/H+ antiporter NhaC-like C-terminal" evidence="10">
    <location>
        <begin position="161"/>
        <end position="452"/>
    </location>
</feature>
<feature type="transmembrane region" description="Helical" evidence="9">
    <location>
        <begin position="192"/>
        <end position="210"/>
    </location>
</feature>
<comment type="similarity">
    <text evidence="8">Belongs to the NhaC Na(+)/H(+) (TC 2.A.35) antiporter family.</text>
</comment>
<feature type="transmembrane region" description="Helical" evidence="9">
    <location>
        <begin position="435"/>
        <end position="456"/>
    </location>
</feature>
<keyword evidence="5 9" id="KW-0812">Transmembrane</keyword>
<comment type="subcellular location">
    <subcellularLocation>
        <location evidence="1">Cell membrane</location>
        <topology evidence="1">Multi-pass membrane protein</topology>
    </subcellularLocation>
</comment>
<dbReference type="GO" id="GO:0015297">
    <property type="term" value="F:antiporter activity"/>
    <property type="evidence" value="ECO:0007669"/>
    <property type="project" value="UniProtKB-KW"/>
</dbReference>
<evidence type="ECO:0000256" key="7">
    <source>
        <dbReference type="ARBA" id="ARBA00023136"/>
    </source>
</evidence>
<feature type="transmembrane region" description="Helical" evidence="9">
    <location>
        <begin position="135"/>
        <end position="163"/>
    </location>
</feature>
<dbReference type="PANTHER" id="PTHR33451">
    <property type="entry name" value="MALATE-2H(+)/NA(+)-LACTATE ANTIPORTER"/>
    <property type="match status" value="1"/>
</dbReference>
<feature type="transmembrane region" description="Helical" evidence="9">
    <location>
        <begin position="406"/>
        <end position="429"/>
    </location>
</feature>
<evidence type="ECO:0000256" key="5">
    <source>
        <dbReference type="ARBA" id="ARBA00022692"/>
    </source>
</evidence>
<organism evidence="11 12">
    <name type="scientific">Salipaludibacillus neizhouensis</name>
    <dbReference type="NCBI Taxonomy" id="885475"/>
    <lineage>
        <taxon>Bacteria</taxon>
        <taxon>Bacillati</taxon>
        <taxon>Bacillota</taxon>
        <taxon>Bacilli</taxon>
        <taxon>Bacillales</taxon>
        <taxon>Bacillaceae</taxon>
    </lineage>
</organism>
<keyword evidence="2" id="KW-0813">Transport</keyword>
<dbReference type="GO" id="GO:0005886">
    <property type="term" value="C:plasma membrane"/>
    <property type="evidence" value="ECO:0007669"/>
    <property type="project" value="UniProtKB-SubCell"/>
</dbReference>
<dbReference type="InterPro" id="IPR018461">
    <property type="entry name" value="Na/H_Antiport_NhaC-like_C"/>
</dbReference>
<keyword evidence="4" id="KW-1003">Cell membrane</keyword>
<dbReference type="Proteomes" id="UP000281498">
    <property type="component" value="Unassembled WGS sequence"/>
</dbReference>
<keyword evidence="6 9" id="KW-1133">Transmembrane helix</keyword>
<dbReference type="PANTHER" id="PTHR33451:SF3">
    <property type="entry name" value="MALATE-2H(+)_NA(+)-LACTATE ANTIPORTER"/>
    <property type="match status" value="1"/>
</dbReference>
<gene>
    <name evidence="11" type="primary">nhaC</name>
    <name evidence="11" type="ORF">CR203_06390</name>
</gene>
<evidence type="ECO:0000256" key="8">
    <source>
        <dbReference type="ARBA" id="ARBA00038435"/>
    </source>
</evidence>
<evidence type="ECO:0000256" key="3">
    <source>
        <dbReference type="ARBA" id="ARBA00022449"/>
    </source>
</evidence>
<feature type="transmembrane region" description="Helical" evidence="9">
    <location>
        <begin position="12"/>
        <end position="31"/>
    </location>
</feature>
<dbReference type="NCBIfam" id="TIGR00931">
    <property type="entry name" value="antiport_nhaC"/>
    <property type="match status" value="1"/>
</dbReference>
<protein>
    <submittedName>
        <fullName evidence="11">Na+/H+ antiporter NhaC</fullName>
    </submittedName>
</protein>
<dbReference type="OrthoDB" id="9762978at2"/>
<evidence type="ECO:0000259" key="10">
    <source>
        <dbReference type="Pfam" id="PF03553"/>
    </source>
</evidence>
<evidence type="ECO:0000313" key="11">
    <source>
        <dbReference type="EMBL" id="RKL68460.1"/>
    </source>
</evidence>
<dbReference type="EMBL" id="PDOE01000002">
    <property type="protein sequence ID" value="RKL68460.1"/>
    <property type="molecule type" value="Genomic_DNA"/>
</dbReference>
<dbReference type="AlphaFoldDB" id="A0A3A9KCH4"/>
<feature type="transmembrane region" description="Helical" evidence="9">
    <location>
        <begin position="231"/>
        <end position="252"/>
    </location>
</feature>
<dbReference type="Pfam" id="PF03553">
    <property type="entry name" value="Na_H_antiporter"/>
    <property type="match status" value="1"/>
</dbReference>
<keyword evidence="7 9" id="KW-0472">Membrane</keyword>
<dbReference type="RefSeq" id="WP_110938840.1">
    <property type="nucleotide sequence ID" value="NZ_KZ614147.1"/>
</dbReference>
<keyword evidence="3" id="KW-0050">Antiport</keyword>
<feature type="transmembrane region" description="Helical" evidence="9">
    <location>
        <begin position="37"/>
        <end position="55"/>
    </location>
</feature>
<reference evidence="11 12" key="1">
    <citation type="submission" date="2017-10" db="EMBL/GenBank/DDBJ databases">
        <title>Bacillus sp. nov., a halophilic bacterium isolated from a Keqin Lake.</title>
        <authorList>
            <person name="Wang H."/>
        </authorList>
    </citation>
    <scope>NUCLEOTIDE SEQUENCE [LARGE SCALE GENOMIC DNA]</scope>
    <source>
        <strain evidence="11 12">KCTC 13187</strain>
    </source>
</reference>
<evidence type="ECO:0000256" key="4">
    <source>
        <dbReference type="ARBA" id="ARBA00022475"/>
    </source>
</evidence>
<evidence type="ECO:0000313" key="12">
    <source>
        <dbReference type="Proteomes" id="UP000281498"/>
    </source>
</evidence>
<evidence type="ECO:0000256" key="2">
    <source>
        <dbReference type="ARBA" id="ARBA00022448"/>
    </source>
</evidence>
<evidence type="ECO:0000256" key="1">
    <source>
        <dbReference type="ARBA" id="ARBA00004651"/>
    </source>
</evidence>
<dbReference type="InterPro" id="IPR004770">
    <property type="entry name" value="Na/H_antiport_NhaC"/>
</dbReference>
<evidence type="ECO:0000256" key="9">
    <source>
        <dbReference type="SAM" id="Phobius"/>
    </source>
</evidence>